<evidence type="ECO:0000313" key="4">
    <source>
        <dbReference type="Proteomes" id="UP001432011"/>
    </source>
</evidence>
<keyword evidence="4" id="KW-1185">Reference proteome</keyword>
<gene>
    <name evidence="3" type="ORF">OG913_30995</name>
</gene>
<dbReference type="EMBL" id="CP108085">
    <property type="protein sequence ID" value="WUP73777.1"/>
    <property type="molecule type" value="Genomic_DNA"/>
</dbReference>
<reference evidence="3" key="1">
    <citation type="submission" date="2022-10" db="EMBL/GenBank/DDBJ databases">
        <title>The complete genomes of actinobacterial strains from the NBC collection.</title>
        <authorList>
            <person name="Joergensen T.S."/>
            <person name="Alvarez Arevalo M."/>
            <person name="Sterndorff E.B."/>
            <person name="Faurdal D."/>
            <person name="Vuksanovic O."/>
            <person name="Mourched A.-S."/>
            <person name="Charusanti P."/>
            <person name="Shaw S."/>
            <person name="Blin K."/>
            <person name="Weber T."/>
        </authorList>
    </citation>
    <scope>NUCLEOTIDE SEQUENCE</scope>
    <source>
        <strain evidence="3">NBC_00254</strain>
    </source>
</reference>
<dbReference type="RefSeq" id="WP_142649411.1">
    <property type="nucleotide sequence ID" value="NZ_CP108085.1"/>
</dbReference>
<dbReference type="InterPro" id="IPR009339">
    <property type="entry name" value="DUF998"/>
</dbReference>
<keyword evidence="2" id="KW-0472">Membrane</keyword>
<organism evidence="3 4">
    <name type="scientific">Microbispora hainanensis</name>
    <dbReference type="NCBI Taxonomy" id="568844"/>
    <lineage>
        <taxon>Bacteria</taxon>
        <taxon>Bacillati</taxon>
        <taxon>Actinomycetota</taxon>
        <taxon>Actinomycetes</taxon>
        <taxon>Streptosporangiales</taxon>
        <taxon>Streptosporangiaceae</taxon>
        <taxon>Microbispora</taxon>
    </lineage>
</organism>
<feature type="transmembrane region" description="Helical" evidence="2">
    <location>
        <begin position="237"/>
        <end position="259"/>
    </location>
</feature>
<protein>
    <submittedName>
        <fullName evidence="3">DUF998 domain-containing protein</fullName>
    </submittedName>
</protein>
<feature type="transmembrane region" description="Helical" evidence="2">
    <location>
        <begin position="214"/>
        <end position="231"/>
    </location>
</feature>
<feature type="region of interest" description="Disordered" evidence="1">
    <location>
        <begin position="1"/>
        <end position="52"/>
    </location>
</feature>
<feature type="transmembrane region" description="Helical" evidence="2">
    <location>
        <begin position="138"/>
        <end position="158"/>
    </location>
</feature>
<feature type="transmembrane region" description="Helical" evidence="2">
    <location>
        <begin position="63"/>
        <end position="84"/>
    </location>
</feature>
<evidence type="ECO:0000313" key="3">
    <source>
        <dbReference type="EMBL" id="WUP73777.1"/>
    </source>
</evidence>
<feature type="compositionally biased region" description="Low complexity" evidence="1">
    <location>
        <begin position="1"/>
        <end position="26"/>
    </location>
</feature>
<keyword evidence="2" id="KW-0812">Transmembrane</keyword>
<feature type="compositionally biased region" description="Low complexity" evidence="1">
    <location>
        <begin position="33"/>
        <end position="52"/>
    </location>
</feature>
<feature type="transmembrane region" description="Helical" evidence="2">
    <location>
        <begin position="178"/>
        <end position="202"/>
    </location>
</feature>
<sequence>MTATQDTAQPTTQLTSQLTSRPTSRLIGRQAARRSASGTPGSSGAAGATGATSLAGSTGSTRALLTCAALTTPVFGIVSLTQAFTREGFDLLRHPLSMLSTGDLGWLQIANFWITAVLTVAGAIGLRRVMRGTPGGTWAPRLLLVEGAGLAAAGVFSMDPGDGFPAGTPLGAPAGMSWHAMLHMAAGSVAFTSLIAACFVLGRHFTRAGRARHAVASRLAGLALLLGNGWAMSGGRAGSLTLCVGVLVAMAWVSVVAAVKRADLTGDAARR</sequence>
<feature type="transmembrane region" description="Helical" evidence="2">
    <location>
        <begin position="104"/>
        <end position="126"/>
    </location>
</feature>
<dbReference type="Pfam" id="PF06197">
    <property type="entry name" value="DUF998"/>
    <property type="match status" value="1"/>
</dbReference>
<evidence type="ECO:0000256" key="1">
    <source>
        <dbReference type="SAM" id="MobiDB-lite"/>
    </source>
</evidence>
<evidence type="ECO:0000256" key="2">
    <source>
        <dbReference type="SAM" id="Phobius"/>
    </source>
</evidence>
<name>A0ABZ1SMT3_9ACTN</name>
<keyword evidence="2" id="KW-1133">Transmembrane helix</keyword>
<dbReference type="Proteomes" id="UP001432011">
    <property type="component" value="Chromosome"/>
</dbReference>
<accession>A0ABZ1SMT3</accession>
<proteinExistence type="predicted"/>